<feature type="compositionally biased region" description="Basic and acidic residues" evidence="1">
    <location>
        <begin position="148"/>
        <end position="160"/>
    </location>
</feature>
<proteinExistence type="predicted"/>
<gene>
    <name evidence="3" type="ORF">PCA31118_01373</name>
</gene>
<protein>
    <recommendedName>
        <fullName evidence="5">Type IV pilus biogenesis protein PilP</fullName>
    </recommendedName>
</protein>
<feature type="region of interest" description="Disordered" evidence="1">
    <location>
        <begin position="137"/>
        <end position="160"/>
    </location>
</feature>
<sequence length="160" mass="17134">MSIKFFGGAVLTLSVMLPASARAEETIDAFARAHLRASQEAQDAREAQARAASAAGAGEAKTPASATSARSEASPELLFIYGVENAVVAYLRVDGRFGRNVVKGDKVGEWQVVNIGDDYVDMRHGARQKRLLLPNAFGQASSSTVQTSHRDPEHSRGDDF</sequence>
<reference evidence="3 4" key="1">
    <citation type="submission" date="2019-08" db="EMBL/GenBank/DDBJ databases">
        <authorList>
            <person name="Peeters C."/>
        </authorList>
    </citation>
    <scope>NUCLEOTIDE SEQUENCE [LARGE SCALE GENOMIC DNA]</scope>
    <source>
        <strain evidence="3 4">LMG 31118</strain>
    </source>
</reference>
<evidence type="ECO:0000313" key="3">
    <source>
        <dbReference type="EMBL" id="VVE63746.1"/>
    </source>
</evidence>
<evidence type="ECO:0000313" key="4">
    <source>
        <dbReference type="Proteomes" id="UP000414136"/>
    </source>
</evidence>
<dbReference type="AlphaFoldDB" id="A0A5E4ZRV2"/>
<keyword evidence="2" id="KW-0732">Signal</keyword>
<dbReference type="Proteomes" id="UP000414136">
    <property type="component" value="Unassembled WGS sequence"/>
</dbReference>
<dbReference type="RefSeq" id="WP_150624264.1">
    <property type="nucleotide sequence ID" value="NZ_CABPSQ010000002.1"/>
</dbReference>
<feature type="compositionally biased region" description="Low complexity" evidence="1">
    <location>
        <begin position="49"/>
        <end position="66"/>
    </location>
</feature>
<feature type="region of interest" description="Disordered" evidence="1">
    <location>
        <begin position="41"/>
        <end position="68"/>
    </location>
</feature>
<evidence type="ECO:0000256" key="1">
    <source>
        <dbReference type="SAM" id="MobiDB-lite"/>
    </source>
</evidence>
<organism evidence="3 4">
    <name type="scientific">Pandoraea captiosa</name>
    <dbReference type="NCBI Taxonomy" id="2508302"/>
    <lineage>
        <taxon>Bacteria</taxon>
        <taxon>Pseudomonadati</taxon>
        <taxon>Pseudomonadota</taxon>
        <taxon>Betaproteobacteria</taxon>
        <taxon>Burkholderiales</taxon>
        <taxon>Burkholderiaceae</taxon>
        <taxon>Pandoraea</taxon>
    </lineage>
</organism>
<feature type="compositionally biased region" description="Polar residues" evidence="1">
    <location>
        <begin position="138"/>
        <end position="147"/>
    </location>
</feature>
<dbReference type="OrthoDB" id="8942458at2"/>
<keyword evidence="4" id="KW-1185">Reference proteome</keyword>
<feature type="chain" id="PRO_5023069846" description="Type IV pilus biogenesis protein PilP" evidence="2">
    <location>
        <begin position="24"/>
        <end position="160"/>
    </location>
</feature>
<accession>A0A5E4ZRV2</accession>
<evidence type="ECO:0000256" key="2">
    <source>
        <dbReference type="SAM" id="SignalP"/>
    </source>
</evidence>
<feature type="signal peptide" evidence="2">
    <location>
        <begin position="1"/>
        <end position="23"/>
    </location>
</feature>
<evidence type="ECO:0008006" key="5">
    <source>
        <dbReference type="Google" id="ProtNLM"/>
    </source>
</evidence>
<name>A0A5E4ZRV2_9BURK</name>
<dbReference type="EMBL" id="CABPSQ010000002">
    <property type="protein sequence ID" value="VVE63746.1"/>
    <property type="molecule type" value="Genomic_DNA"/>
</dbReference>